<accession>A0A2I7KAX5</accession>
<dbReference type="InterPro" id="IPR027417">
    <property type="entry name" value="P-loop_NTPase"/>
</dbReference>
<evidence type="ECO:0008006" key="3">
    <source>
        <dbReference type="Google" id="ProtNLM"/>
    </source>
</evidence>
<dbReference type="EMBL" id="CP010725">
    <property type="protein sequence ID" value="AUQ99660.1"/>
    <property type="molecule type" value="Genomic_DNA"/>
</dbReference>
<dbReference type="SUPFAM" id="SSF52540">
    <property type="entry name" value="P-loop containing nucleoside triphosphate hydrolases"/>
    <property type="match status" value="1"/>
</dbReference>
<dbReference type="AlphaFoldDB" id="A0A2I7KAX5"/>
<sequence length="260" mass="30471">MIVSHKHNFVYVKPGKTAGSSIELAISRYCGPQDMITKLRPREETQRVDCVARVENPRFVNINSGEMIELQNHSRYCDALRIYGEDIVDYDVVCTERNPWEKAVSSFFWKGNRRPERPVAPRFKRFVSDGRWPQDFDVYSLNGVCVADHIIRVERLKDDYRDFLTFLGIPVEGDIEFPSSKGFQRPKEATREAMYTRPWVVRTVFEHTEQLRAVLPYRFEDRSAPDIRLHEDRRAARYKFLEENDCGPVYWEPVQASASV</sequence>
<evidence type="ECO:0000313" key="1">
    <source>
        <dbReference type="EMBL" id="AUQ99660.1"/>
    </source>
</evidence>
<dbReference type="Proteomes" id="UP000236447">
    <property type="component" value="Chromosome"/>
</dbReference>
<evidence type="ECO:0000313" key="2">
    <source>
        <dbReference type="Proteomes" id="UP000236447"/>
    </source>
</evidence>
<gene>
    <name evidence="1" type="ORF">PhaeoP88_02304</name>
</gene>
<name>A0A2I7KAX5_9RHOB</name>
<organism evidence="1 2">
    <name type="scientific">Phaeobacter inhibens</name>
    <dbReference type="NCBI Taxonomy" id="221822"/>
    <lineage>
        <taxon>Bacteria</taxon>
        <taxon>Pseudomonadati</taxon>
        <taxon>Pseudomonadota</taxon>
        <taxon>Alphaproteobacteria</taxon>
        <taxon>Rhodobacterales</taxon>
        <taxon>Roseobacteraceae</taxon>
        <taxon>Phaeobacter</taxon>
    </lineage>
</organism>
<reference evidence="1 2" key="1">
    <citation type="journal article" date="2017" name="Front. Microbiol.">
        <title>Phaeobacter piscinae sp. nov., a species of the Roseobacter group and potential aquaculture probiont.</title>
        <authorList>
            <person name="Sonnenschein E.C."/>
            <person name="Phippen C.B.W."/>
            <person name="Nielsen K.F."/>
            <person name="Mateiu R.V."/>
            <person name="Melchiorsen J."/>
            <person name="Gram L."/>
            <person name="Overmann J."/>
            <person name="Freese H.M."/>
        </authorList>
    </citation>
    <scope>NUCLEOTIDE SEQUENCE [LARGE SCALE GENOMIC DNA]</scope>
    <source>
        <strain evidence="1 2">P88</strain>
    </source>
</reference>
<reference evidence="1 2" key="2">
    <citation type="journal article" date="2017" name="Genome Biol. Evol.">
        <title>Trajectories and Drivers of Genome Evolution in Surface-Associated Marine Phaeobacter.</title>
        <authorList>
            <person name="Freese H.M."/>
            <person name="Sikorski J."/>
            <person name="Bunk B."/>
            <person name="Scheuner C."/>
            <person name="Meier-Kolthoff J.P."/>
            <person name="Sproer C."/>
            <person name="Gram L."/>
            <person name="Overmann J."/>
        </authorList>
    </citation>
    <scope>NUCLEOTIDE SEQUENCE [LARGE SCALE GENOMIC DNA]</scope>
    <source>
        <strain evidence="1 2">P88</strain>
    </source>
</reference>
<proteinExistence type="predicted"/>
<protein>
    <recommendedName>
        <fullName evidence="3">Sulfotransferase family protein</fullName>
    </recommendedName>
</protein>